<sequence length="303" mass="34694">LGTEIFEELNLRVQAFISSHLKATTGFLTASTIHFPAMKSTMTNLWHPIKGVRICDLGEKMYLFQFFHAMDMNKVLKGSPWTFNNHFLVLYKLELGEDPLQIPIVLTPFWVQVYNILTGIFSDILVVQLGNFLGNFLEHDVSVLGKGKRNFMRIRVQIDIWRPLKMRKKISFGGKCSYVNFKYERLSLFCFYCGRLGHNDSFCEERMNLGVEIVEMGWDLSIRAQSRRFLAMNSIWLQEEGDGDNGGIDAEFGNFRKEQKTPGWKIRYGENVDPVLGFTLAGGSLHVGRGKENSTPNAMDQDL</sequence>
<feature type="non-terminal residue" evidence="3">
    <location>
        <position position="303"/>
    </location>
</feature>
<dbReference type="AlphaFoldDB" id="A0A7J9FIM5"/>
<feature type="domain" description="DUF4283" evidence="1">
    <location>
        <begin position="30"/>
        <end position="99"/>
    </location>
</feature>
<feature type="domain" description="Zinc knuckle CX2CX4HX4C" evidence="2">
    <location>
        <begin position="158"/>
        <end position="204"/>
    </location>
</feature>
<proteinExistence type="predicted"/>
<dbReference type="EMBL" id="JABEZW010217449">
    <property type="protein sequence ID" value="MBA0785028.1"/>
    <property type="molecule type" value="Genomic_DNA"/>
</dbReference>
<reference evidence="3 4" key="1">
    <citation type="journal article" date="2019" name="Genome Biol. Evol.">
        <title>Insights into the evolution of the New World diploid cottons (Gossypium, subgenus Houzingenia) based on genome sequencing.</title>
        <authorList>
            <person name="Grover C.E."/>
            <person name="Arick M.A. 2nd"/>
            <person name="Thrash A."/>
            <person name="Conover J.L."/>
            <person name="Sanders W.S."/>
            <person name="Peterson D.G."/>
            <person name="Frelichowski J.E."/>
            <person name="Scheffler J.A."/>
            <person name="Scheffler B.E."/>
            <person name="Wendel J.F."/>
        </authorList>
    </citation>
    <scope>NUCLEOTIDE SEQUENCE [LARGE SCALE GENOMIC DNA]</scope>
    <source>
        <strain evidence="3">8</strain>
        <tissue evidence="3">Leaf</tissue>
    </source>
</reference>
<dbReference type="InterPro" id="IPR040256">
    <property type="entry name" value="At4g02000-like"/>
</dbReference>
<evidence type="ECO:0000313" key="3">
    <source>
        <dbReference type="EMBL" id="MBA0785028.1"/>
    </source>
</evidence>
<dbReference type="InterPro" id="IPR025558">
    <property type="entry name" value="DUF4283"/>
</dbReference>
<dbReference type="Pfam" id="PF14392">
    <property type="entry name" value="zf-CCHC_4"/>
    <property type="match status" value="1"/>
</dbReference>
<name>A0A7J9FIM5_9ROSI</name>
<evidence type="ECO:0000259" key="1">
    <source>
        <dbReference type="Pfam" id="PF14111"/>
    </source>
</evidence>
<dbReference type="PANTHER" id="PTHR31286">
    <property type="entry name" value="GLYCINE-RICH CELL WALL STRUCTURAL PROTEIN 1.8-LIKE"/>
    <property type="match status" value="1"/>
</dbReference>
<dbReference type="Proteomes" id="UP000593568">
    <property type="component" value="Unassembled WGS sequence"/>
</dbReference>
<evidence type="ECO:0000259" key="2">
    <source>
        <dbReference type="Pfam" id="PF14392"/>
    </source>
</evidence>
<gene>
    <name evidence="3" type="ORF">Gotri_024911</name>
</gene>
<comment type="caution">
    <text evidence="3">The sequence shown here is derived from an EMBL/GenBank/DDBJ whole genome shotgun (WGS) entry which is preliminary data.</text>
</comment>
<dbReference type="InterPro" id="IPR025836">
    <property type="entry name" value="Zn_knuckle_CX2CX4HX4C"/>
</dbReference>
<evidence type="ECO:0008006" key="5">
    <source>
        <dbReference type="Google" id="ProtNLM"/>
    </source>
</evidence>
<dbReference type="PANTHER" id="PTHR31286:SF153">
    <property type="entry name" value="DUF4283 DOMAIN PROTEIN"/>
    <property type="match status" value="1"/>
</dbReference>
<accession>A0A7J9FIM5</accession>
<protein>
    <recommendedName>
        <fullName evidence="5">CCHC-type domain-containing protein</fullName>
    </recommendedName>
</protein>
<evidence type="ECO:0000313" key="4">
    <source>
        <dbReference type="Proteomes" id="UP000593568"/>
    </source>
</evidence>
<keyword evidence="4" id="KW-1185">Reference proteome</keyword>
<organism evidence="3 4">
    <name type="scientific">Gossypium trilobum</name>
    <dbReference type="NCBI Taxonomy" id="34281"/>
    <lineage>
        <taxon>Eukaryota</taxon>
        <taxon>Viridiplantae</taxon>
        <taxon>Streptophyta</taxon>
        <taxon>Embryophyta</taxon>
        <taxon>Tracheophyta</taxon>
        <taxon>Spermatophyta</taxon>
        <taxon>Magnoliopsida</taxon>
        <taxon>eudicotyledons</taxon>
        <taxon>Gunneridae</taxon>
        <taxon>Pentapetalae</taxon>
        <taxon>rosids</taxon>
        <taxon>malvids</taxon>
        <taxon>Malvales</taxon>
        <taxon>Malvaceae</taxon>
        <taxon>Malvoideae</taxon>
        <taxon>Gossypium</taxon>
    </lineage>
</organism>
<dbReference type="Pfam" id="PF14111">
    <property type="entry name" value="DUF4283"/>
    <property type="match status" value="1"/>
</dbReference>